<sequence length="287" mass="32281">MKTTVFRAVIFNALIFLVPLLSLAVEPPYRIKTIVVDAGHGGRDGITHGLFSKEKDVALQVALKLGKAIEENLKDVRVLYTRTEDVYPELRARAALANGEKADLFISIHCNSMPVVRKQVISGYKKNKKGKRVPVYKTVTSQSTSTRGVETFVAGFGRLDEQDVALRENASILLEKDYKENYDGYDPNDPESFIIFQLMKNAFREQSIRFASLIQKEYVATGRIDRGVKEMNLLILQRAAMPSVLTEIGFISNPEEEEYINSEKGQNEIVTCLLNAIQAYKKQVEAE</sequence>
<dbReference type="SMART" id="SM00646">
    <property type="entry name" value="Ami_3"/>
    <property type="match status" value="1"/>
</dbReference>
<dbReference type="EC" id="3.5.1.28" evidence="2"/>
<name>A0A7K1XX22_9SPHI</name>
<evidence type="ECO:0000313" key="5">
    <source>
        <dbReference type="EMBL" id="MXV15259.1"/>
    </source>
</evidence>
<evidence type="ECO:0000256" key="3">
    <source>
        <dbReference type="ARBA" id="ARBA00022801"/>
    </source>
</evidence>
<comment type="caution">
    <text evidence="5">The sequence shown here is derived from an EMBL/GenBank/DDBJ whole genome shotgun (WGS) entry which is preliminary data.</text>
</comment>
<dbReference type="SUPFAM" id="SSF53187">
    <property type="entry name" value="Zn-dependent exopeptidases"/>
    <property type="match status" value="1"/>
</dbReference>
<evidence type="ECO:0000256" key="2">
    <source>
        <dbReference type="ARBA" id="ARBA00011901"/>
    </source>
</evidence>
<dbReference type="Proteomes" id="UP000451233">
    <property type="component" value="Unassembled WGS sequence"/>
</dbReference>
<dbReference type="GO" id="GO:0008745">
    <property type="term" value="F:N-acetylmuramoyl-L-alanine amidase activity"/>
    <property type="evidence" value="ECO:0007669"/>
    <property type="project" value="UniProtKB-EC"/>
</dbReference>
<dbReference type="Gene3D" id="3.40.630.40">
    <property type="entry name" value="Zn-dependent exopeptidases"/>
    <property type="match status" value="1"/>
</dbReference>
<dbReference type="PANTHER" id="PTHR30404:SF0">
    <property type="entry name" value="N-ACETYLMURAMOYL-L-ALANINE AMIDASE AMIC"/>
    <property type="match status" value="1"/>
</dbReference>
<evidence type="ECO:0000256" key="1">
    <source>
        <dbReference type="ARBA" id="ARBA00001561"/>
    </source>
</evidence>
<dbReference type="InterPro" id="IPR050695">
    <property type="entry name" value="N-acetylmuramoyl_amidase_3"/>
</dbReference>
<dbReference type="InterPro" id="IPR002508">
    <property type="entry name" value="MurNAc-LAA_cat"/>
</dbReference>
<evidence type="ECO:0000259" key="4">
    <source>
        <dbReference type="SMART" id="SM00646"/>
    </source>
</evidence>
<dbReference type="CDD" id="cd02696">
    <property type="entry name" value="MurNAc-LAA"/>
    <property type="match status" value="1"/>
</dbReference>
<keyword evidence="3" id="KW-0378">Hydrolase</keyword>
<comment type="catalytic activity">
    <reaction evidence="1">
        <text>Hydrolyzes the link between N-acetylmuramoyl residues and L-amino acid residues in certain cell-wall glycopeptides.</text>
        <dbReference type="EC" id="3.5.1.28"/>
    </reaction>
</comment>
<dbReference type="PANTHER" id="PTHR30404">
    <property type="entry name" value="N-ACETYLMURAMOYL-L-ALANINE AMIDASE"/>
    <property type="match status" value="1"/>
</dbReference>
<evidence type="ECO:0000313" key="6">
    <source>
        <dbReference type="Proteomes" id="UP000451233"/>
    </source>
</evidence>
<proteinExistence type="predicted"/>
<dbReference type="RefSeq" id="WP_160906264.1">
    <property type="nucleotide sequence ID" value="NZ_WVHS01000002.1"/>
</dbReference>
<dbReference type="AlphaFoldDB" id="A0A7K1XX22"/>
<keyword evidence="6" id="KW-1185">Reference proteome</keyword>
<reference evidence="5 6" key="1">
    <citation type="submission" date="2019-11" db="EMBL/GenBank/DDBJ databases">
        <title>Pedobacter sp. HMF7056 Genome sequencing and assembly.</title>
        <authorList>
            <person name="Kang H."/>
            <person name="Kim H."/>
            <person name="Joh K."/>
        </authorList>
    </citation>
    <scope>NUCLEOTIDE SEQUENCE [LARGE SCALE GENOMIC DNA]</scope>
    <source>
        <strain evidence="5 6">HMF7056</strain>
    </source>
</reference>
<dbReference type="GO" id="GO:0009253">
    <property type="term" value="P:peptidoglycan catabolic process"/>
    <property type="evidence" value="ECO:0007669"/>
    <property type="project" value="InterPro"/>
</dbReference>
<feature type="domain" description="MurNAc-LAA" evidence="4">
    <location>
        <begin position="94"/>
        <end position="278"/>
    </location>
</feature>
<organism evidence="5 6">
    <name type="scientific">Hufsiella ginkgonis</name>
    <dbReference type="NCBI Taxonomy" id="2695274"/>
    <lineage>
        <taxon>Bacteria</taxon>
        <taxon>Pseudomonadati</taxon>
        <taxon>Bacteroidota</taxon>
        <taxon>Sphingobacteriia</taxon>
        <taxon>Sphingobacteriales</taxon>
        <taxon>Sphingobacteriaceae</taxon>
        <taxon>Hufsiella</taxon>
    </lineage>
</organism>
<dbReference type="Pfam" id="PF01520">
    <property type="entry name" value="Amidase_3"/>
    <property type="match status" value="1"/>
</dbReference>
<dbReference type="GO" id="GO:0030288">
    <property type="term" value="C:outer membrane-bounded periplasmic space"/>
    <property type="evidence" value="ECO:0007669"/>
    <property type="project" value="TreeGrafter"/>
</dbReference>
<dbReference type="EMBL" id="WVHS01000002">
    <property type="protein sequence ID" value="MXV15259.1"/>
    <property type="molecule type" value="Genomic_DNA"/>
</dbReference>
<accession>A0A7K1XX22</accession>
<protein>
    <recommendedName>
        <fullName evidence="2">N-acetylmuramoyl-L-alanine amidase</fullName>
        <ecNumber evidence="2">3.5.1.28</ecNumber>
    </recommendedName>
</protein>
<gene>
    <name evidence="5" type="ORF">GS398_08095</name>
</gene>